<proteinExistence type="predicted"/>
<reference evidence="2" key="1">
    <citation type="submission" date="2023-07" db="EMBL/GenBank/DDBJ databases">
        <authorList>
            <person name="Kim M.K."/>
        </authorList>
    </citation>
    <scope>NUCLEOTIDE SEQUENCE</scope>
    <source>
        <strain evidence="2">ASUV-10-1</strain>
    </source>
</reference>
<keyword evidence="1" id="KW-0472">Membrane</keyword>
<dbReference type="EMBL" id="JAUQSY010000002">
    <property type="protein sequence ID" value="MDO7873847.1"/>
    <property type="molecule type" value="Genomic_DNA"/>
</dbReference>
<accession>A0ABT9B6F7</accession>
<keyword evidence="1" id="KW-1133">Transmembrane helix</keyword>
<keyword evidence="1" id="KW-0812">Transmembrane</keyword>
<comment type="caution">
    <text evidence="2">The sequence shown here is derived from an EMBL/GenBank/DDBJ whole genome shotgun (WGS) entry which is preliminary data.</text>
</comment>
<sequence>MPLLIRRLSLLALLLLFGSLLYLHCEQIFERWGLQTQALLYYLSFPMLGLLATMTTWSAEPKSRFWIIWHLVKSLLLVPIGCFLAIGLAQLAQHRLTRQRSRQLIVALDKYHARHHHYPDALRQLMPAQFDHVPTTALGLFRANPFYYQLIISDSEHKRPYYQLTYFYPKVTYQYNSATREWQVEDEED</sequence>
<organism evidence="2 3">
    <name type="scientific">Hymenobacter aranciens</name>
    <dbReference type="NCBI Taxonomy" id="3063996"/>
    <lineage>
        <taxon>Bacteria</taxon>
        <taxon>Pseudomonadati</taxon>
        <taxon>Bacteroidota</taxon>
        <taxon>Cytophagia</taxon>
        <taxon>Cytophagales</taxon>
        <taxon>Hymenobacteraceae</taxon>
        <taxon>Hymenobacter</taxon>
    </lineage>
</organism>
<dbReference type="RefSeq" id="WP_305005160.1">
    <property type="nucleotide sequence ID" value="NZ_JAUQSY010000002.1"/>
</dbReference>
<evidence type="ECO:0000256" key="1">
    <source>
        <dbReference type="SAM" id="Phobius"/>
    </source>
</evidence>
<feature type="transmembrane region" description="Helical" evidence="1">
    <location>
        <begin position="41"/>
        <end position="59"/>
    </location>
</feature>
<gene>
    <name evidence="2" type="ORF">Q5H93_03815</name>
</gene>
<keyword evidence="3" id="KW-1185">Reference proteome</keyword>
<evidence type="ECO:0000313" key="3">
    <source>
        <dbReference type="Proteomes" id="UP001176429"/>
    </source>
</evidence>
<name>A0ABT9B6F7_9BACT</name>
<feature type="transmembrane region" description="Helical" evidence="1">
    <location>
        <begin position="71"/>
        <end position="92"/>
    </location>
</feature>
<dbReference type="Proteomes" id="UP001176429">
    <property type="component" value="Unassembled WGS sequence"/>
</dbReference>
<evidence type="ECO:0000313" key="2">
    <source>
        <dbReference type="EMBL" id="MDO7873847.1"/>
    </source>
</evidence>
<protein>
    <submittedName>
        <fullName evidence="2">Uncharacterized protein</fullName>
    </submittedName>
</protein>